<evidence type="ECO:0000256" key="6">
    <source>
        <dbReference type="ARBA" id="ARBA00023163"/>
    </source>
</evidence>
<organism evidence="11 12">
    <name type="scientific">Aaosphaeria arxii CBS 175.79</name>
    <dbReference type="NCBI Taxonomy" id="1450172"/>
    <lineage>
        <taxon>Eukaryota</taxon>
        <taxon>Fungi</taxon>
        <taxon>Dikarya</taxon>
        <taxon>Ascomycota</taxon>
        <taxon>Pezizomycotina</taxon>
        <taxon>Dothideomycetes</taxon>
        <taxon>Pleosporomycetidae</taxon>
        <taxon>Pleosporales</taxon>
        <taxon>Pleosporales incertae sedis</taxon>
        <taxon>Aaosphaeria</taxon>
    </lineage>
</organism>
<evidence type="ECO:0000256" key="2">
    <source>
        <dbReference type="ARBA" id="ARBA00009349"/>
    </source>
</evidence>
<evidence type="ECO:0000259" key="9">
    <source>
        <dbReference type="Pfam" id="PF08501"/>
    </source>
</evidence>
<dbReference type="InterPro" id="IPR013785">
    <property type="entry name" value="Aldolase_TIM"/>
</dbReference>
<keyword evidence="12" id="KW-1185">Reference proteome</keyword>
<dbReference type="SUPFAM" id="SSF52540">
    <property type="entry name" value="P-loop containing nucleoside triphosphate hydrolases"/>
    <property type="match status" value="1"/>
</dbReference>
<dbReference type="GO" id="GO:0003855">
    <property type="term" value="F:3-dehydroquinate dehydratase activity"/>
    <property type="evidence" value="ECO:0007669"/>
    <property type="project" value="InterPro"/>
</dbReference>
<keyword evidence="6" id="KW-0804">Transcription</keyword>
<reference evidence="11" key="1">
    <citation type="journal article" date="2020" name="Stud. Mycol.">
        <title>101 Dothideomycetes genomes: a test case for predicting lifestyles and emergence of pathogens.</title>
        <authorList>
            <person name="Haridas S."/>
            <person name="Albert R."/>
            <person name="Binder M."/>
            <person name="Bloem J."/>
            <person name="Labutti K."/>
            <person name="Salamov A."/>
            <person name="Andreopoulos B."/>
            <person name="Baker S."/>
            <person name="Barry K."/>
            <person name="Bills G."/>
            <person name="Bluhm B."/>
            <person name="Cannon C."/>
            <person name="Castanera R."/>
            <person name="Culley D."/>
            <person name="Daum C."/>
            <person name="Ezra D."/>
            <person name="Gonzalez J."/>
            <person name="Henrissat B."/>
            <person name="Kuo A."/>
            <person name="Liang C."/>
            <person name="Lipzen A."/>
            <person name="Lutzoni F."/>
            <person name="Magnuson J."/>
            <person name="Mondo S."/>
            <person name="Nolan M."/>
            <person name="Ohm R."/>
            <person name="Pangilinan J."/>
            <person name="Park H.-J."/>
            <person name="Ramirez L."/>
            <person name="Alfaro M."/>
            <person name="Sun H."/>
            <person name="Tritt A."/>
            <person name="Yoshinaga Y."/>
            <person name="Zwiers L.-H."/>
            <person name="Turgeon B."/>
            <person name="Goodwin S."/>
            <person name="Spatafora J."/>
            <person name="Crous P."/>
            <person name="Grigoriev I."/>
        </authorList>
    </citation>
    <scope>NUCLEOTIDE SEQUENCE</scope>
    <source>
        <strain evidence="11">CBS 175.79</strain>
    </source>
</reference>
<gene>
    <name evidence="11" type="ORF">BU24DRAFT_386825</name>
</gene>
<dbReference type="OrthoDB" id="4415835at2759"/>
<dbReference type="SUPFAM" id="SSF53223">
    <property type="entry name" value="Aminoacid dehydrogenase-like, N-terminal domain"/>
    <property type="match status" value="1"/>
</dbReference>
<comment type="similarity">
    <text evidence="2">In the N-terminal section; belongs to the shikimate kinase family.</text>
</comment>
<dbReference type="Gene3D" id="3.40.50.10860">
    <property type="entry name" value="Leucine Dehydrogenase, chain A, domain 1"/>
    <property type="match status" value="1"/>
</dbReference>
<dbReference type="CDD" id="cd01065">
    <property type="entry name" value="NAD_bind_Shikimate_DH"/>
    <property type="match status" value="1"/>
</dbReference>
<feature type="region of interest" description="Disordered" evidence="7">
    <location>
        <begin position="870"/>
        <end position="892"/>
    </location>
</feature>
<dbReference type="InterPro" id="IPR046346">
    <property type="entry name" value="Aminoacid_DH-like_N_sf"/>
</dbReference>
<keyword evidence="4" id="KW-0672">Quinate metabolism</keyword>
<comment type="similarity">
    <text evidence="1">In the 2nd section; belongs to the type-I 3-dehydroquinase family.</text>
</comment>
<keyword evidence="5" id="KW-0805">Transcription regulation</keyword>
<dbReference type="InterPro" id="IPR027417">
    <property type="entry name" value="P-loop_NTPase"/>
</dbReference>
<dbReference type="Gene3D" id="3.40.50.300">
    <property type="entry name" value="P-loop containing nucleotide triphosphate hydrolases"/>
    <property type="match status" value="1"/>
</dbReference>
<evidence type="ECO:0000259" key="8">
    <source>
        <dbReference type="Pfam" id="PF01488"/>
    </source>
</evidence>
<dbReference type="Pfam" id="PF18317">
    <property type="entry name" value="SDH_C"/>
    <property type="match status" value="1"/>
</dbReference>
<evidence type="ECO:0000256" key="1">
    <source>
        <dbReference type="ARBA" id="ARBA00006477"/>
    </source>
</evidence>
<dbReference type="FunFam" id="3.40.50.10860:FF:000019">
    <property type="entry name" value="Quinate pathway repressor protein QutR"/>
    <property type="match status" value="1"/>
</dbReference>
<name>A0A6A5Y2I4_9PLEO</name>
<dbReference type="InterPro" id="IPR036291">
    <property type="entry name" value="NAD(P)-bd_dom_sf"/>
</dbReference>
<evidence type="ECO:0000256" key="5">
    <source>
        <dbReference type="ARBA" id="ARBA00023015"/>
    </source>
</evidence>
<evidence type="ECO:0000256" key="7">
    <source>
        <dbReference type="SAM" id="MobiDB-lite"/>
    </source>
</evidence>
<dbReference type="InterPro" id="IPR041121">
    <property type="entry name" value="SDH_C"/>
</dbReference>
<feature type="domain" description="SDH C-terminal" evidence="10">
    <location>
        <begin position="835"/>
        <end position="865"/>
    </location>
</feature>
<dbReference type="GO" id="GO:0003866">
    <property type="term" value="F:3-phosphoshikimate 1-carboxyvinyltransferase activity"/>
    <property type="evidence" value="ECO:0007669"/>
    <property type="project" value="TreeGrafter"/>
</dbReference>
<dbReference type="RefSeq" id="XP_033388081.1">
    <property type="nucleotide sequence ID" value="XM_033524937.1"/>
</dbReference>
<dbReference type="GO" id="GO:0004764">
    <property type="term" value="F:shikimate 3-dehydrogenase (NADP+) activity"/>
    <property type="evidence" value="ECO:0007669"/>
    <property type="project" value="InterPro"/>
</dbReference>
<protein>
    <submittedName>
        <fullName evidence="11">Uncharacterized protein</fullName>
    </submittedName>
</protein>
<evidence type="ECO:0000313" key="12">
    <source>
        <dbReference type="Proteomes" id="UP000799778"/>
    </source>
</evidence>
<accession>A0A6A5Y2I4</accession>
<evidence type="ECO:0000259" key="10">
    <source>
        <dbReference type="Pfam" id="PF18317"/>
    </source>
</evidence>
<sequence>MATATAGTKRSFSAMREGGTGGTMWSAVQPVPNSREGGASPFGGKSQRQRIDTVNSSNRSTPRTTPTSTPTPSDHHRALELNKSIVLIGIRGSGKSTLAIMASAASNRRVVDIESLFHEATGFSTAKYRKQFGASNHNLRQEEILRNALQVHDTGAIIVCNGSSLERSGQALLQEFSKTHPIIHIVRDLESVHQYLEVLEMSKLQDLVAFSGPIFRRCSNYEFYNMTETKVAFSVAPANQSSVPAFLTLKRAERTFLKFLSLVTAEEHIKQGQLNPMAPFEPGFPLSEVATELRKYTCAVQTPLSVLLSESVDIEELEFGSDAFEIVIDPVELDSQSPRLSLQRAEDISRSVSRVRRSTVVPIIYHVRPVSWQTSTRESYLEHVRHGLRLAADFATIDLSLDEESIINIIKLRGPTKIIGHLHAALPWHNSFWTEKYENAMRLGCTAVRFTRPANFMDDNAAIQSFRNKIGELPRTIPLICFNTGRAGRRSACFNQVLTSVIPESLRDSPGFADLVKRDPETSWLTAREATHALYASFTYDPMKVHILGASSGYSLSPAMHNAAYKACGMPHNFRALETTTLNSLQELVLDPHFAGAAISLPFKIEVISLTHSISRHARAIGAVNTLIPVRHLNEDSSIPEDLDLFQERNQAGPIQALYGENTDWIGIRACIRRGLSPANAVRPSTCGLLIGAGGMARAATYAMLQLGVKNIVIYNRTYSNAEKLVAHFSRLTSSNSSTKLFPKASGQGTQPTFRILESRDSPWPSDLRNPTIILSCIPTHPVGDSPAPEFTLPPAWMQSSSGGVVLELAYRTLNTPLMKQVRARSSQSWICLDGLDLLPEQGFAQFELFTGKRAPRRIMREEVLRSWRDERGQSDPGMVQTRLEAIDDQEP</sequence>
<dbReference type="InterPro" id="IPR013708">
    <property type="entry name" value="Shikimate_DH-bd_N"/>
</dbReference>
<dbReference type="Pfam" id="PF01487">
    <property type="entry name" value="DHquinase_I"/>
    <property type="match status" value="1"/>
</dbReference>
<feature type="compositionally biased region" description="Low complexity" evidence="7">
    <location>
        <begin position="55"/>
        <end position="72"/>
    </location>
</feature>
<dbReference type="InterPro" id="IPR001381">
    <property type="entry name" value="DHquinase_I"/>
</dbReference>
<dbReference type="SUPFAM" id="SSF51735">
    <property type="entry name" value="NAD(P)-binding Rossmann-fold domains"/>
    <property type="match status" value="1"/>
</dbReference>
<dbReference type="InterPro" id="IPR006151">
    <property type="entry name" value="Shikm_DH/Glu-tRNA_Rdtase"/>
</dbReference>
<evidence type="ECO:0000313" key="11">
    <source>
        <dbReference type="EMBL" id="KAF2019742.1"/>
    </source>
</evidence>
<dbReference type="InterPro" id="IPR031322">
    <property type="entry name" value="Shikimate/glucono_kinase"/>
</dbReference>
<dbReference type="EMBL" id="ML978067">
    <property type="protein sequence ID" value="KAF2019742.1"/>
    <property type="molecule type" value="Genomic_DNA"/>
</dbReference>
<dbReference type="GeneID" id="54282334"/>
<feature type="region of interest" description="Disordered" evidence="7">
    <location>
        <begin position="1"/>
        <end position="77"/>
    </location>
</feature>
<dbReference type="Pfam" id="PF01488">
    <property type="entry name" value="Shikimate_DH"/>
    <property type="match status" value="1"/>
</dbReference>
<proteinExistence type="inferred from homology"/>
<feature type="domain" description="Shikimate dehydrogenase substrate binding N-terminal" evidence="9">
    <location>
        <begin position="548"/>
        <end position="627"/>
    </location>
</feature>
<dbReference type="GO" id="GO:0009423">
    <property type="term" value="P:chorismate biosynthetic process"/>
    <property type="evidence" value="ECO:0007669"/>
    <property type="project" value="TreeGrafter"/>
</dbReference>
<dbReference type="SUPFAM" id="SSF51569">
    <property type="entry name" value="Aldolase"/>
    <property type="match status" value="1"/>
</dbReference>
<keyword evidence="3" id="KW-0678">Repressor</keyword>
<feature type="compositionally biased region" description="Polar residues" evidence="7">
    <location>
        <begin position="1"/>
        <end position="11"/>
    </location>
</feature>
<dbReference type="CDD" id="cd00502">
    <property type="entry name" value="DHQase_I"/>
    <property type="match status" value="1"/>
</dbReference>
<dbReference type="Pfam" id="PF01202">
    <property type="entry name" value="SKI"/>
    <property type="match status" value="1"/>
</dbReference>
<dbReference type="Gene3D" id="3.40.50.720">
    <property type="entry name" value="NAD(P)-binding Rossmann-like Domain"/>
    <property type="match status" value="1"/>
</dbReference>
<dbReference type="FunFam" id="3.40.50.720:FF:000386">
    <property type="entry name" value="Quinate repressor protein"/>
    <property type="match status" value="1"/>
</dbReference>
<evidence type="ECO:0000256" key="4">
    <source>
        <dbReference type="ARBA" id="ARBA00022911"/>
    </source>
</evidence>
<feature type="domain" description="Quinate/shikimate 5-dehydrogenase/glutamyl-tRNA reductase" evidence="8">
    <location>
        <begin position="689"/>
        <end position="731"/>
    </location>
</feature>
<dbReference type="PANTHER" id="PTHR21090">
    <property type="entry name" value="AROM/DEHYDROQUINATE SYNTHASE"/>
    <property type="match status" value="1"/>
</dbReference>
<evidence type="ECO:0000256" key="3">
    <source>
        <dbReference type="ARBA" id="ARBA00022491"/>
    </source>
</evidence>
<dbReference type="Pfam" id="PF08501">
    <property type="entry name" value="Shikimate_dh_N"/>
    <property type="match status" value="1"/>
</dbReference>
<dbReference type="AlphaFoldDB" id="A0A6A5Y2I4"/>
<dbReference type="Proteomes" id="UP000799778">
    <property type="component" value="Unassembled WGS sequence"/>
</dbReference>
<dbReference type="Gene3D" id="3.20.20.70">
    <property type="entry name" value="Aldolase class I"/>
    <property type="match status" value="1"/>
</dbReference>
<dbReference type="PANTHER" id="PTHR21090:SF27">
    <property type="entry name" value="QUINATE REPRESSOR PROTEIN"/>
    <property type="match status" value="1"/>
</dbReference>